<dbReference type="InterPro" id="IPR045747">
    <property type="entry name" value="CRISPR-assoc_prot_Cas6_N_sf"/>
</dbReference>
<comment type="similarity">
    <text evidence="1">Belongs to the CRISPR-associated protein Cas6/Cse3/CasE family.</text>
</comment>
<evidence type="ECO:0000259" key="4">
    <source>
        <dbReference type="Pfam" id="PF01881"/>
    </source>
</evidence>
<gene>
    <name evidence="5" type="primary">cas6</name>
    <name evidence="5" type="ORF">JRV97_01245</name>
</gene>
<dbReference type="PANTHER" id="PTHR36984">
    <property type="entry name" value="CRISPR-ASSOCIATED ENDORIBONUCLEASE CAS6 1"/>
    <property type="match status" value="1"/>
</dbReference>
<evidence type="ECO:0000256" key="1">
    <source>
        <dbReference type="ARBA" id="ARBA00005937"/>
    </source>
</evidence>
<keyword evidence="2" id="KW-0694">RNA-binding</keyword>
<feature type="domain" description="CRISPR associated protein Cas6 C-terminal" evidence="4">
    <location>
        <begin position="121"/>
        <end position="237"/>
    </location>
</feature>
<evidence type="ECO:0000256" key="2">
    <source>
        <dbReference type="ARBA" id="ARBA00022884"/>
    </source>
</evidence>
<name>A0ABY8PRE1_9BACT</name>
<dbReference type="Proteomes" id="UP001232493">
    <property type="component" value="Chromosome"/>
</dbReference>
<sequence length="239" mass="28527">MRLKLYLDYEELNLPIHYNHIIQAMILKYINNKEYAEFIHDKGYEYGKRKYKMYTFSRIFGEYEIKKNFVKYKNQGQLIISSADNQLMMYLMDQMFKNPIIELLNQKIKITKIDYSSIIPSEELLVKTKSAITVYSTFEKDKKKKTYYYSPYETEFNELIKRNLINKYKAFYGKEPKSDNFYIKQTKNPKEVISKYKNIIIKGWMGQFKLKGDPELLQFAYDSGIGSKNSIGFGCIEKI</sequence>
<dbReference type="InterPro" id="IPR010156">
    <property type="entry name" value="CRISPR-assoc_prot_Cas6"/>
</dbReference>
<dbReference type="Gene3D" id="3.30.70.1890">
    <property type="match status" value="1"/>
</dbReference>
<dbReference type="Gene3D" id="3.30.70.1900">
    <property type="match status" value="1"/>
</dbReference>
<dbReference type="RefSeq" id="WP_280999503.1">
    <property type="nucleotide sequence ID" value="NZ_CP069362.1"/>
</dbReference>
<dbReference type="EMBL" id="CP069362">
    <property type="protein sequence ID" value="WGS65212.1"/>
    <property type="molecule type" value="Genomic_DNA"/>
</dbReference>
<evidence type="ECO:0000313" key="6">
    <source>
        <dbReference type="Proteomes" id="UP001232493"/>
    </source>
</evidence>
<dbReference type="NCBIfam" id="TIGR01877">
    <property type="entry name" value="cas_cas6"/>
    <property type="match status" value="1"/>
</dbReference>
<proteinExistence type="inferred from homology"/>
<dbReference type="InterPro" id="IPR049435">
    <property type="entry name" value="Cas_Cas6_C"/>
</dbReference>
<evidence type="ECO:0000256" key="3">
    <source>
        <dbReference type="ARBA" id="ARBA00023118"/>
    </source>
</evidence>
<accession>A0ABY8PRE1</accession>
<keyword evidence="3" id="KW-0051">Antiviral defense</keyword>
<dbReference type="PIRSF" id="PIRSF005054">
    <property type="entry name" value="PF1131"/>
    <property type="match status" value="1"/>
</dbReference>
<dbReference type="Pfam" id="PF01881">
    <property type="entry name" value="Cas_Cas6_C"/>
    <property type="match status" value="1"/>
</dbReference>
<organism evidence="5 6">
    <name type="scientific">Marinitoga aeolica</name>
    <dbReference type="NCBI Taxonomy" id="2809031"/>
    <lineage>
        <taxon>Bacteria</taxon>
        <taxon>Thermotogati</taxon>
        <taxon>Thermotogota</taxon>
        <taxon>Thermotogae</taxon>
        <taxon>Petrotogales</taxon>
        <taxon>Petrotogaceae</taxon>
        <taxon>Marinitoga</taxon>
    </lineage>
</organism>
<dbReference type="CDD" id="cd21140">
    <property type="entry name" value="Cas6_I-like"/>
    <property type="match status" value="1"/>
</dbReference>
<reference evidence="5 6" key="1">
    <citation type="submission" date="2021-02" db="EMBL/GenBank/DDBJ databases">
        <title>Characterization of Marinitoga sp. nov. str. BP5-C20A.</title>
        <authorList>
            <person name="Erauso G."/>
            <person name="Postec A."/>
        </authorList>
    </citation>
    <scope>NUCLEOTIDE SEQUENCE [LARGE SCALE GENOMIC DNA]</scope>
    <source>
        <strain evidence="5 6">BP5-C20A</strain>
    </source>
</reference>
<dbReference type="PANTHER" id="PTHR36984:SF1">
    <property type="entry name" value="CRISPR-ASSOCIATED ENDORIBONUCLEASE CAS6 1"/>
    <property type="match status" value="1"/>
</dbReference>
<evidence type="ECO:0000313" key="5">
    <source>
        <dbReference type="EMBL" id="WGS65212.1"/>
    </source>
</evidence>
<keyword evidence="6" id="KW-1185">Reference proteome</keyword>
<protein>
    <submittedName>
        <fullName evidence="5">CRISPR-associated endoribonuclease Cas6</fullName>
    </submittedName>
</protein>